<dbReference type="Proteomes" id="UP001642484">
    <property type="component" value="Unassembled WGS sequence"/>
</dbReference>
<protein>
    <recommendedName>
        <fullName evidence="3">LAGLIDADG endonuclease</fullName>
    </recommendedName>
</protein>
<sequence length="405" mass="45275">MLTLARSCQRFANPSSWYCLGQTAQYSAICSLSGWQRRCDRLEGLLRRVKCPRLEEFEVDGTTYRLPVRMAAPAMQPSNTELEYLRGFFDGDGCVTMFMRDGCIRLMVSQALDGAGVLVRFRQMLGGGIYRERDATGLHQASLKWQASSTTGIQAAGLLSSLPSMKQAQLNVAVQGPIPTQLRAGVASNLTLLKQCDHTPSAVLACSWSYAAGFFDAEGSISVRATDAHLCLSLSQVNPYILKILHAFLRSQGFNRWVLCEGTHRWDLRCTHFSQAVQFLDKLLSHGLMRKRRQAELSMALTLQNHHEIREAVSNLNGNQGVYRRLDEAGAARAKEIKQIQGLLRRRRTALKPNQAVIAEMDAKLQGLQEEHAKQNLISRCYKLRIQLRRLLSQGATIGPLIMRA</sequence>
<dbReference type="Gene3D" id="3.10.28.10">
    <property type="entry name" value="Homing endonucleases"/>
    <property type="match status" value="1"/>
</dbReference>
<accession>A0ABP0R018</accession>
<evidence type="ECO:0008006" key="3">
    <source>
        <dbReference type="Google" id="ProtNLM"/>
    </source>
</evidence>
<dbReference type="InterPro" id="IPR027434">
    <property type="entry name" value="Homing_endonucl"/>
</dbReference>
<evidence type="ECO:0000313" key="1">
    <source>
        <dbReference type="EMBL" id="CAK9093888.1"/>
    </source>
</evidence>
<organism evidence="1 2">
    <name type="scientific">Durusdinium trenchii</name>
    <dbReference type="NCBI Taxonomy" id="1381693"/>
    <lineage>
        <taxon>Eukaryota</taxon>
        <taxon>Sar</taxon>
        <taxon>Alveolata</taxon>
        <taxon>Dinophyceae</taxon>
        <taxon>Suessiales</taxon>
        <taxon>Symbiodiniaceae</taxon>
        <taxon>Durusdinium</taxon>
    </lineage>
</organism>
<dbReference type="SUPFAM" id="SSF55608">
    <property type="entry name" value="Homing endonucleases"/>
    <property type="match status" value="2"/>
</dbReference>
<gene>
    <name evidence="1" type="ORF">CCMP2556_LOCUS44818</name>
</gene>
<comment type="caution">
    <text evidence="1">The sequence shown here is derived from an EMBL/GenBank/DDBJ whole genome shotgun (WGS) entry which is preliminary data.</text>
</comment>
<proteinExistence type="predicted"/>
<dbReference type="EMBL" id="CAXAMN010025262">
    <property type="protein sequence ID" value="CAK9093888.1"/>
    <property type="molecule type" value="Genomic_DNA"/>
</dbReference>
<keyword evidence="2" id="KW-1185">Reference proteome</keyword>
<reference evidence="1 2" key="1">
    <citation type="submission" date="2024-02" db="EMBL/GenBank/DDBJ databases">
        <authorList>
            <person name="Chen Y."/>
            <person name="Shah S."/>
            <person name="Dougan E. K."/>
            <person name="Thang M."/>
            <person name="Chan C."/>
        </authorList>
    </citation>
    <scope>NUCLEOTIDE SEQUENCE [LARGE SCALE GENOMIC DNA]</scope>
</reference>
<name>A0ABP0R018_9DINO</name>
<evidence type="ECO:0000313" key="2">
    <source>
        <dbReference type="Proteomes" id="UP001642484"/>
    </source>
</evidence>